<dbReference type="EMBL" id="DYUE01000171">
    <property type="protein sequence ID" value="HJG91548.1"/>
    <property type="molecule type" value="Genomic_DNA"/>
</dbReference>
<gene>
    <name evidence="2" type="ORF">K8V81_07460</name>
</gene>
<name>A0A921MVZ9_9MICO</name>
<accession>A0A921MVZ9</accession>
<reference evidence="2" key="1">
    <citation type="journal article" date="2021" name="PeerJ">
        <title>Extensive microbial diversity within the chicken gut microbiome revealed by metagenomics and culture.</title>
        <authorList>
            <person name="Gilroy R."/>
            <person name="Ravi A."/>
            <person name="Getino M."/>
            <person name="Pursley I."/>
            <person name="Horton D.L."/>
            <person name="Alikhan N.F."/>
            <person name="Baker D."/>
            <person name="Gharbi K."/>
            <person name="Hall N."/>
            <person name="Watson M."/>
            <person name="Adriaenssens E.M."/>
            <person name="Foster-Nyarko E."/>
            <person name="Jarju S."/>
            <person name="Secka A."/>
            <person name="Antonio M."/>
            <person name="Oren A."/>
            <person name="Chaudhuri R.R."/>
            <person name="La Ragione R."/>
            <person name="Hildebrand F."/>
            <person name="Pallen M.J."/>
        </authorList>
    </citation>
    <scope>NUCLEOTIDE SEQUENCE</scope>
    <source>
        <strain evidence="2">ChiGjej5B5-22894</strain>
    </source>
</reference>
<protein>
    <recommendedName>
        <fullName evidence="4">ABC transporter substrate-binding protein</fullName>
    </recommendedName>
</protein>
<organism evidence="2 3">
    <name type="scientific">Brachybacterium massiliense</name>
    <dbReference type="NCBI Taxonomy" id="1755098"/>
    <lineage>
        <taxon>Bacteria</taxon>
        <taxon>Bacillati</taxon>
        <taxon>Actinomycetota</taxon>
        <taxon>Actinomycetes</taxon>
        <taxon>Micrococcales</taxon>
        <taxon>Dermabacteraceae</taxon>
        <taxon>Brachybacterium</taxon>
    </lineage>
</organism>
<comment type="caution">
    <text evidence="2">The sequence shown here is derived from an EMBL/GenBank/DDBJ whole genome shotgun (WGS) entry which is preliminary data.</text>
</comment>
<evidence type="ECO:0008006" key="4">
    <source>
        <dbReference type="Google" id="ProtNLM"/>
    </source>
</evidence>
<sequence>MSQLVPHRSLSRRHLLGAGAALAALSGAAACGRSGRVSESEGLTLMMLGADQRMSSTLEDDVLPAFTEATGIEVTLQSTDWGNGTCSWPRYS</sequence>
<evidence type="ECO:0000256" key="1">
    <source>
        <dbReference type="SAM" id="SignalP"/>
    </source>
</evidence>
<evidence type="ECO:0000313" key="2">
    <source>
        <dbReference type="EMBL" id="HJG91548.1"/>
    </source>
</evidence>
<keyword evidence="1" id="KW-0732">Signal</keyword>
<feature type="signal peptide" evidence="1">
    <location>
        <begin position="1"/>
        <end position="23"/>
    </location>
</feature>
<dbReference type="AlphaFoldDB" id="A0A921MVZ9"/>
<reference evidence="2" key="2">
    <citation type="submission" date="2021-09" db="EMBL/GenBank/DDBJ databases">
        <authorList>
            <person name="Gilroy R."/>
        </authorList>
    </citation>
    <scope>NUCLEOTIDE SEQUENCE</scope>
    <source>
        <strain evidence="2">ChiGjej5B5-22894</strain>
    </source>
</reference>
<dbReference type="InterPro" id="IPR006311">
    <property type="entry name" value="TAT_signal"/>
</dbReference>
<feature type="chain" id="PRO_5038810311" description="ABC transporter substrate-binding protein" evidence="1">
    <location>
        <begin position="24"/>
        <end position="92"/>
    </location>
</feature>
<dbReference type="PROSITE" id="PS51318">
    <property type="entry name" value="TAT"/>
    <property type="match status" value="1"/>
</dbReference>
<proteinExistence type="predicted"/>
<evidence type="ECO:0000313" key="3">
    <source>
        <dbReference type="Proteomes" id="UP000742460"/>
    </source>
</evidence>
<dbReference type="Proteomes" id="UP000742460">
    <property type="component" value="Unassembled WGS sequence"/>
</dbReference>